<dbReference type="Proteomes" id="UP000319829">
    <property type="component" value="Unassembled WGS sequence"/>
</dbReference>
<dbReference type="Proteomes" id="UP000317366">
    <property type="component" value="Unassembled WGS sequence"/>
</dbReference>
<organism evidence="2 5">
    <name type="scientific">Eiseniibacteriota bacterium</name>
    <dbReference type="NCBI Taxonomy" id="2212470"/>
    <lineage>
        <taxon>Bacteria</taxon>
        <taxon>Candidatus Eiseniibacteriota</taxon>
    </lineage>
</organism>
<comment type="caution">
    <text evidence="2">The sequence shown here is derived from an EMBL/GenBank/DDBJ whole genome shotgun (WGS) entry which is preliminary data.</text>
</comment>
<name>A0A538SSQ4_UNCEI</name>
<reference evidence="4 5" key="1">
    <citation type="journal article" date="2019" name="Nat. Microbiol.">
        <title>Mediterranean grassland soil C-N compound turnover is dependent on rainfall and depth, and is mediated by genomically divergent microorganisms.</title>
        <authorList>
            <person name="Diamond S."/>
            <person name="Andeer P.F."/>
            <person name="Li Z."/>
            <person name="Crits-Christoph A."/>
            <person name="Burstein D."/>
            <person name="Anantharaman K."/>
            <person name="Lane K.R."/>
            <person name="Thomas B.C."/>
            <person name="Pan C."/>
            <person name="Northen T.R."/>
            <person name="Banfield J.F."/>
        </authorList>
    </citation>
    <scope>NUCLEOTIDE SEQUENCE [LARGE SCALE GENOMIC DNA]</scope>
    <source>
        <strain evidence="2">WS_4</strain>
        <strain evidence="3">WS_7</strain>
    </source>
</reference>
<evidence type="ECO:0000256" key="1">
    <source>
        <dbReference type="SAM" id="Coils"/>
    </source>
</evidence>
<evidence type="ECO:0000313" key="3">
    <source>
        <dbReference type="EMBL" id="TMQ62076.1"/>
    </source>
</evidence>
<dbReference type="AlphaFoldDB" id="A0A538SSQ4"/>
<protein>
    <submittedName>
        <fullName evidence="2">Uncharacterized protein</fullName>
    </submittedName>
</protein>
<evidence type="ECO:0000313" key="4">
    <source>
        <dbReference type="Proteomes" id="UP000317366"/>
    </source>
</evidence>
<sequence>MSLAMKVAAAPRRGAGLAPGRRSRVELRVADEGGEDGGRELHGPYLRSFRAQPKRRVNPRVIALLLLAASLLFLKVWERTVANSLSMDRDRLAREVRTLENRIRITRDLEEQAAFRSGFDLTSLSQLGFQNPDPARVVDVDLVEPRGRRGARAGLGVRLLGAVRRAVPSAWTERIVGLPAAPVEAGGNR</sequence>
<proteinExistence type="predicted"/>
<accession>A0A538SSQ4</accession>
<evidence type="ECO:0000313" key="2">
    <source>
        <dbReference type="EMBL" id="TMQ54406.1"/>
    </source>
</evidence>
<evidence type="ECO:0000313" key="5">
    <source>
        <dbReference type="Proteomes" id="UP000319829"/>
    </source>
</evidence>
<feature type="coiled-coil region" evidence="1">
    <location>
        <begin position="82"/>
        <end position="109"/>
    </location>
</feature>
<gene>
    <name evidence="2" type="ORF">E6K74_06585</name>
    <name evidence="3" type="ORF">E6K77_08465</name>
</gene>
<dbReference type="EMBL" id="VBOX01000086">
    <property type="protein sequence ID" value="TMQ62076.1"/>
    <property type="molecule type" value="Genomic_DNA"/>
</dbReference>
<keyword evidence="1" id="KW-0175">Coiled coil</keyword>
<dbReference type="EMBL" id="VBOU01000074">
    <property type="protein sequence ID" value="TMQ54406.1"/>
    <property type="molecule type" value="Genomic_DNA"/>
</dbReference>